<dbReference type="InterPro" id="IPR036396">
    <property type="entry name" value="Cyt_P450_sf"/>
</dbReference>
<evidence type="ECO:0000313" key="10">
    <source>
        <dbReference type="Proteomes" id="UP000465221"/>
    </source>
</evidence>
<dbReference type="AlphaFoldDB" id="A0A8H3SGS3"/>
<reference evidence="9 10" key="1">
    <citation type="submission" date="2020-01" db="EMBL/GenBank/DDBJ databases">
        <title>Draft genome sequence of Aspergillus udagawae IFM 46972.</title>
        <authorList>
            <person name="Takahashi H."/>
            <person name="Yaguchi T."/>
        </authorList>
    </citation>
    <scope>NUCLEOTIDE SEQUENCE [LARGE SCALE GENOMIC DNA]</scope>
    <source>
        <strain evidence="9 10">IFM 46972</strain>
    </source>
</reference>
<evidence type="ECO:0000256" key="2">
    <source>
        <dbReference type="ARBA" id="ARBA00010617"/>
    </source>
</evidence>
<evidence type="ECO:0000256" key="1">
    <source>
        <dbReference type="ARBA" id="ARBA00001971"/>
    </source>
</evidence>
<dbReference type="Proteomes" id="UP000465221">
    <property type="component" value="Unassembled WGS sequence"/>
</dbReference>
<keyword evidence="8" id="KW-1133">Transmembrane helix</keyword>
<keyword evidence="3" id="KW-0349">Heme</keyword>
<evidence type="ECO:0000256" key="6">
    <source>
        <dbReference type="ARBA" id="ARBA00023004"/>
    </source>
</evidence>
<dbReference type="InterPro" id="IPR001128">
    <property type="entry name" value="Cyt_P450"/>
</dbReference>
<dbReference type="Pfam" id="PF00067">
    <property type="entry name" value="p450"/>
    <property type="match status" value="1"/>
</dbReference>
<evidence type="ECO:0000256" key="4">
    <source>
        <dbReference type="ARBA" id="ARBA00022723"/>
    </source>
</evidence>
<dbReference type="GO" id="GO:0004497">
    <property type="term" value="F:monooxygenase activity"/>
    <property type="evidence" value="ECO:0007669"/>
    <property type="project" value="UniProtKB-KW"/>
</dbReference>
<sequence>MGGTTTHIDLTKTMLVYLVFLGIFCVVGLFIYRLYFHPLHKFPGSKLASLSGLYEFYFDVVKDGSYIWEIEKMHDKYGLMDIGMRPDTCRMILIGGLGPVIRINPNELHIKDSASYNEIYCGGRDKYRASTRAFGTPESTHETISYRHHQQRRKLLQGHFSKRAVMQLQPLIESKVDKLIHRLAKSKEDVEPVDLQAGFAALATDIISEHVCGTAYGCLHEADFQNDVRDQVLEWESSFQLVRLLPIFSFFKSYPFSLLHKLNPRPAKICLLEDKIRHHIMNAVELKGLPHSDVIAALTGTHVPAEEKTATRIQDECGFLLRAGTETTSRAFAVTMFYLLESPDIFQKLHSELKAAMPVATKYPRLTELESLPYLRAVIFEGIRLSVGLLTRLPRVATDEALQYNGWTIPKGVSIHSQP</sequence>
<evidence type="ECO:0000256" key="3">
    <source>
        <dbReference type="ARBA" id="ARBA00022617"/>
    </source>
</evidence>
<dbReference type="PANTHER" id="PTHR24305:SF157">
    <property type="entry name" value="N-ACETYLTRYPTOPHAN 6-HYDROXYLASE IVOC-RELATED"/>
    <property type="match status" value="1"/>
</dbReference>
<feature type="transmembrane region" description="Helical" evidence="8">
    <location>
        <begin position="15"/>
        <end position="36"/>
    </location>
</feature>
<accession>A0A8H3SGS3</accession>
<comment type="caution">
    <text evidence="9">The sequence shown here is derived from an EMBL/GenBank/DDBJ whole genome shotgun (WGS) entry which is preliminary data.</text>
</comment>
<dbReference type="CDD" id="cd11062">
    <property type="entry name" value="CYP58-like"/>
    <property type="match status" value="1"/>
</dbReference>
<protein>
    <submittedName>
        <fullName evidence="9">Putative cytochrome P450</fullName>
    </submittedName>
</protein>
<dbReference type="GO" id="GO:0005506">
    <property type="term" value="F:iron ion binding"/>
    <property type="evidence" value="ECO:0007669"/>
    <property type="project" value="InterPro"/>
</dbReference>
<keyword evidence="5" id="KW-0560">Oxidoreductase</keyword>
<organism evidence="9 10">
    <name type="scientific">Aspergillus udagawae</name>
    <dbReference type="NCBI Taxonomy" id="91492"/>
    <lineage>
        <taxon>Eukaryota</taxon>
        <taxon>Fungi</taxon>
        <taxon>Dikarya</taxon>
        <taxon>Ascomycota</taxon>
        <taxon>Pezizomycotina</taxon>
        <taxon>Eurotiomycetes</taxon>
        <taxon>Eurotiomycetidae</taxon>
        <taxon>Eurotiales</taxon>
        <taxon>Aspergillaceae</taxon>
        <taxon>Aspergillus</taxon>
        <taxon>Aspergillus subgen. Fumigati</taxon>
    </lineage>
</organism>
<keyword evidence="6" id="KW-0408">Iron</keyword>
<keyword evidence="7" id="KW-0503">Monooxygenase</keyword>
<dbReference type="SUPFAM" id="SSF48264">
    <property type="entry name" value="Cytochrome P450"/>
    <property type="match status" value="1"/>
</dbReference>
<dbReference type="Gene3D" id="1.10.630.10">
    <property type="entry name" value="Cytochrome P450"/>
    <property type="match status" value="1"/>
</dbReference>
<proteinExistence type="inferred from homology"/>
<comment type="similarity">
    <text evidence="2">Belongs to the cytochrome P450 family.</text>
</comment>
<dbReference type="PANTHER" id="PTHR24305">
    <property type="entry name" value="CYTOCHROME P450"/>
    <property type="match status" value="1"/>
</dbReference>
<dbReference type="GO" id="GO:0020037">
    <property type="term" value="F:heme binding"/>
    <property type="evidence" value="ECO:0007669"/>
    <property type="project" value="InterPro"/>
</dbReference>
<dbReference type="InterPro" id="IPR050121">
    <property type="entry name" value="Cytochrome_P450_monoxygenase"/>
</dbReference>
<evidence type="ECO:0000256" key="7">
    <source>
        <dbReference type="ARBA" id="ARBA00023033"/>
    </source>
</evidence>
<evidence type="ECO:0000313" key="9">
    <source>
        <dbReference type="EMBL" id="GFF59247.1"/>
    </source>
</evidence>
<comment type="cofactor">
    <cofactor evidence="1">
        <name>heme</name>
        <dbReference type="ChEBI" id="CHEBI:30413"/>
    </cofactor>
</comment>
<keyword evidence="8" id="KW-0812">Transmembrane</keyword>
<keyword evidence="8" id="KW-0472">Membrane</keyword>
<evidence type="ECO:0000256" key="8">
    <source>
        <dbReference type="SAM" id="Phobius"/>
    </source>
</evidence>
<dbReference type="GO" id="GO:0016705">
    <property type="term" value="F:oxidoreductase activity, acting on paired donors, with incorporation or reduction of molecular oxygen"/>
    <property type="evidence" value="ECO:0007669"/>
    <property type="project" value="InterPro"/>
</dbReference>
<evidence type="ECO:0000256" key="5">
    <source>
        <dbReference type="ARBA" id="ARBA00023002"/>
    </source>
</evidence>
<name>A0A8H3SGS3_9EURO</name>
<keyword evidence="4" id="KW-0479">Metal-binding</keyword>
<dbReference type="EMBL" id="BLKC01000208">
    <property type="protein sequence ID" value="GFF59247.1"/>
    <property type="molecule type" value="Genomic_DNA"/>
</dbReference>
<gene>
    <name evidence="9" type="ORF">IFM46972_11329</name>
</gene>